<dbReference type="GO" id="GO:0003700">
    <property type="term" value="F:DNA-binding transcription factor activity"/>
    <property type="evidence" value="ECO:0007669"/>
    <property type="project" value="InterPro"/>
</dbReference>
<dbReference type="Gene3D" id="1.10.10.10">
    <property type="entry name" value="Winged helix-like DNA-binding domain superfamily/Winged helix DNA-binding domain"/>
    <property type="match status" value="1"/>
</dbReference>
<gene>
    <name evidence="7" type="ORF">AWW70_19395</name>
</gene>
<dbReference type="CDD" id="cd05466">
    <property type="entry name" value="PBP2_LTTR_substrate"/>
    <property type="match status" value="1"/>
</dbReference>
<dbReference type="InterPro" id="IPR036390">
    <property type="entry name" value="WH_DNA-bd_sf"/>
</dbReference>
<evidence type="ECO:0000256" key="2">
    <source>
        <dbReference type="ARBA" id="ARBA00018718"/>
    </source>
</evidence>
<dbReference type="PRINTS" id="PR00039">
    <property type="entry name" value="HTHLYSR"/>
</dbReference>
<dbReference type="InterPro" id="IPR005119">
    <property type="entry name" value="LysR_subst-bd"/>
</dbReference>
<dbReference type="GO" id="GO:0005829">
    <property type="term" value="C:cytosol"/>
    <property type="evidence" value="ECO:0007669"/>
    <property type="project" value="TreeGrafter"/>
</dbReference>
<reference evidence="7 8" key="1">
    <citation type="submission" date="2016-01" db="EMBL/GenBank/DDBJ databases">
        <authorList>
            <person name="McClelland M."/>
            <person name="Jain A."/>
            <person name="Saraogi P."/>
            <person name="Mendelson R."/>
            <person name="Westerman R."/>
            <person name="SanMiguel P."/>
            <person name="Csonka L."/>
        </authorList>
    </citation>
    <scope>NUCLEOTIDE SEQUENCE [LARGE SCALE GENOMIC DNA]</scope>
    <source>
        <strain evidence="7 8">PE8-15</strain>
    </source>
</reference>
<dbReference type="InterPro" id="IPR036388">
    <property type="entry name" value="WH-like_DNA-bd_sf"/>
</dbReference>
<sequence>MNIEQLQYIIRVAETRSISISSESLHISQAGISMAITSLEKELGIKIFERSRAGTIPTKEGKEIIQKAHEVVSKLQEIRDKANTYTDIMEKELRLSSTQGLFLTILPQALALFKNKYPNVNVFIEEKGGYYVIEDVIKNKVDIGLMHLPNRKLKEEGLDFRILLEGKLIVTVSKHSPLANRKSVTPQELIGQNFVVYNGPNMDSFIQYYFKHFGKMNILFSTNNTEIMKKTVAENLAISFSYDIGISSDPYYLSGELVAIPLVNIDRNSLDLGWVQSKKHGLSKAGKEFVKCLEYISKNSTLS</sequence>
<dbReference type="GO" id="GO:0003677">
    <property type="term" value="F:DNA binding"/>
    <property type="evidence" value="ECO:0007669"/>
    <property type="project" value="UniProtKB-KW"/>
</dbReference>
<feature type="domain" description="HTH lysR-type" evidence="6">
    <location>
        <begin position="1"/>
        <end position="58"/>
    </location>
</feature>
<evidence type="ECO:0000256" key="5">
    <source>
        <dbReference type="ARBA" id="ARBA00023163"/>
    </source>
</evidence>
<dbReference type="Pfam" id="PF03466">
    <property type="entry name" value="LysR_substrate"/>
    <property type="match status" value="1"/>
</dbReference>
<dbReference type="PANTHER" id="PTHR30419">
    <property type="entry name" value="HTH-TYPE TRANSCRIPTIONAL REGULATOR YBHD"/>
    <property type="match status" value="1"/>
</dbReference>
<dbReference type="Gene3D" id="3.40.190.290">
    <property type="match status" value="1"/>
</dbReference>
<dbReference type="PROSITE" id="PS50931">
    <property type="entry name" value="HTH_LYSR"/>
    <property type="match status" value="1"/>
</dbReference>
<evidence type="ECO:0000256" key="1">
    <source>
        <dbReference type="ARBA" id="ARBA00009437"/>
    </source>
</evidence>
<protein>
    <recommendedName>
        <fullName evidence="2">HTH-type transcriptional regulator CzcR</fullName>
    </recommendedName>
</protein>
<dbReference type="Pfam" id="PF00126">
    <property type="entry name" value="HTH_1"/>
    <property type="match status" value="1"/>
</dbReference>
<dbReference type="EMBL" id="LRPH01000070">
    <property type="protein sequence ID" value="KWU58998.1"/>
    <property type="molecule type" value="Genomic_DNA"/>
</dbReference>
<dbReference type="SUPFAM" id="SSF53850">
    <property type="entry name" value="Periplasmic binding protein-like II"/>
    <property type="match status" value="1"/>
</dbReference>
<dbReference type="InterPro" id="IPR050950">
    <property type="entry name" value="HTH-type_LysR_regulators"/>
</dbReference>
<organism evidence="7 8">
    <name type="scientific">Bacillus mycoides</name>
    <dbReference type="NCBI Taxonomy" id="1405"/>
    <lineage>
        <taxon>Bacteria</taxon>
        <taxon>Bacillati</taxon>
        <taxon>Bacillota</taxon>
        <taxon>Bacilli</taxon>
        <taxon>Bacillales</taxon>
        <taxon>Bacillaceae</taxon>
        <taxon>Bacillus</taxon>
        <taxon>Bacillus cereus group</taxon>
    </lineage>
</organism>
<evidence type="ECO:0000313" key="7">
    <source>
        <dbReference type="EMBL" id="KWU58998.1"/>
    </source>
</evidence>
<dbReference type="RefSeq" id="WP_060751023.1">
    <property type="nucleotide sequence ID" value="NZ_LRPH01000070.1"/>
</dbReference>
<evidence type="ECO:0000256" key="3">
    <source>
        <dbReference type="ARBA" id="ARBA00023015"/>
    </source>
</evidence>
<evidence type="ECO:0000256" key="4">
    <source>
        <dbReference type="ARBA" id="ARBA00023125"/>
    </source>
</evidence>
<accession>A0A109G2S0</accession>
<comment type="similarity">
    <text evidence="1">Belongs to the LysR transcriptional regulatory family.</text>
</comment>
<keyword evidence="3" id="KW-0805">Transcription regulation</keyword>
<keyword evidence="5" id="KW-0804">Transcription</keyword>
<evidence type="ECO:0000313" key="8">
    <source>
        <dbReference type="Proteomes" id="UP000065797"/>
    </source>
</evidence>
<proteinExistence type="inferred from homology"/>
<evidence type="ECO:0000259" key="6">
    <source>
        <dbReference type="PROSITE" id="PS50931"/>
    </source>
</evidence>
<name>A0A109G2S0_BACMY</name>
<keyword evidence="4" id="KW-0238">DNA-binding</keyword>
<dbReference type="Proteomes" id="UP000065797">
    <property type="component" value="Unassembled WGS sequence"/>
</dbReference>
<dbReference type="AlphaFoldDB" id="A0A109G2S0"/>
<dbReference type="SUPFAM" id="SSF46785">
    <property type="entry name" value="Winged helix' DNA-binding domain"/>
    <property type="match status" value="1"/>
</dbReference>
<comment type="caution">
    <text evidence="7">The sequence shown here is derived from an EMBL/GenBank/DDBJ whole genome shotgun (WGS) entry which is preliminary data.</text>
</comment>
<dbReference type="InterPro" id="IPR000847">
    <property type="entry name" value="LysR_HTH_N"/>
</dbReference>